<dbReference type="EnsemblMetazoa" id="AALB015479-RA">
    <property type="protein sequence ID" value="AALB015479-PA"/>
    <property type="gene ID" value="AALB015479"/>
</dbReference>
<accession>A0A182FZP0</accession>
<sequence length="444" mass="51157">MGRSCQWVAANAAVIAIMQNIIGLPSITINHDQLCCFQGRSNNWKWKCLSNASVFRGLLTVVFLLISPLNGFFSMDRNNGSSKNTSFVEIKNSRNVTRNDFDLELIISYSLMLVTSVCIYIHRWINIKAVIGLNYDFKLLYQNIDLQGYVASRLDRCGHLVGKQSFGVMSLCVLWMNLYQLNDMASIDAYFYVRKFVESIGMWLPALICLLVSLEMSINFYYITIKLSALNRSLNLIFRYYRHKLRNQHKYFEHSQNYQLEKSKLCGTETNAYLSNAIQQLHKLVDTTVVLVQFYSPILLLILGMHFVRFIMQVVSETIVQYEIERTIFMLVAASFSAIQIIFVISITAAFSVMLLIDFSCYWQMKNDTTHLLNMGSNLAHTRRRFISKIEITGLRRHVTILFLILTNARENIALYGCFGIDLQIVMIMFSLSCSYLIVLIQTV</sequence>
<reference evidence="1 2" key="1">
    <citation type="journal article" date="2017" name="G3 (Bethesda)">
        <title>The Physical Genome Mapping of Anopheles albimanus Corrected Scaffold Misassemblies and Identified Interarm Rearrangements in Genus Anopheles.</title>
        <authorList>
            <person name="Artemov G.N."/>
            <person name="Peery A.N."/>
            <person name="Jiang X."/>
            <person name="Tu Z."/>
            <person name="Stegniy V.N."/>
            <person name="Sharakhova M.V."/>
            <person name="Sharakhov I.V."/>
        </authorList>
    </citation>
    <scope>NUCLEOTIDE SEQUENCE [LARGE SCALE GENOMIC DNA]</scope>
    <source>
        <strain evidence="1 2">ALBI9_A</strain>
    </source>
</reference>
<name>A0A182FZP0_ANOAL</name>
<proteinExistence type="predicted"/>
<evidence type="ECO:0000313" key="1">
    <source>
        <dbReference type="EnsemblMetazoa" id="AALB015479-PA"/>
    </source>
</evidence>
<protein>
    <submittedName>
        <fullName evidence="1">Uncharacterized protein</fullName>
    </submittedName>
</protein>
<dbReference type="VEuPathDB" id="VectorBase:AALB015479"/>
<organism evidence="1 2">
    <name type="scientific">Anopheles albimanus</name>
    <name type="common">New world malaria mosquito</name>
    <dbReference type="NCBI Taxonomy" id="7167"/>
    <lineage>
        <taxon>Eukaryota</taxon>
        <taxon>Metazoa</taxon>
        <taxon>Ecdysozoa</taxon>
        <taxon>Arthropoda</taxon>
        <taxon>Hexapoda</taxon>
        <taxon>Insecta</taxon>
        <taxon>Pterygota</taxon>
        <taxon>Neoptera</taxon>
        <taxon>Endopterygota</taxon>
        <taxon>Diptera</taxon>
        <taxon>Nematocera</taxon>
        <taxon>Culicoidea</taxon>
        <taxon>Culicidae</taxon>
        <taxon>Anophelinae</taxon>
        <taxon>Anopheles</taxon>
    </lineage>
</organism>
<evidence type="ECO:0000313" key="2">
    <source>
        <dbReference type="Proteomes" id="UP000069272"/>
    </source>
</evidence>
<keyword evidence="2" id="KW-1185">Reference proteome</keyword>
<dbReference type="Proteomes" id="UP000069272">
    <property type="component" value="Chromosome 3R"/>
</dbReference>
<dbReference type="AlphaFoldDB" id="A0A182FZP0"/>
<dbReference type="VEuPathDB" id="VectorBase:AALB20_038273"/>
<reference evidence="1" key="2">
    <citation type="submission" date="2022-08" db="UniProtKB">
        <authorList>
            <consortium name="EnsemblMetazoa"/>
        </authorList>
    </citation>
    <scope>IDENTIFICATION</scope>
    <source>
        <strain evidence="1">STECLA/ALBI9_A</strain>
    </source>
</reference>